<feature type="transmembrane region" description="Helical" evidence="1">
    <location>
        <begin position="31"/>
        <end position="48"/>
    </location>
</feature>
<evidence type="ECO:0000313" key="3">
    <source>
        <dbReference type="Proteomes" id="UP000188219"/>
    </source>
</evidence>
<evidence type="ECO:0008006" key="4">
    <source>
        <dbReference type="Google" id="ProtNLM"/>
    </source>
</evidence>
<reference evidence="2" key="1">
    <citation type="submission" date="2017-02" db="EMBL/GenBank/DDBJ databases">
        <title>Genome of Microbulbifer agarilyticus GP101.</title>
        <authorList>
            <person name="Jung J."/>
            <person name="Bae S.S."/>
            <person name="Baek K."/>
        </authorList>
    </citation>
    <scope>NUCLEOTIDE SEQUENCE [LARGE SCALE GENOMIC DNA]</scope>
    <source>
        <strain evidence="2">GP101</strain>
    </source>
</reference>
<feature type="transmembrane region" description="Helical" evidence="1">
    <location>
        <begin position="7"/>
        <end position="25"/>
    </location>
</feature>
<protein>
    <recommendedName>
        <fullName evidence="4">Oligosaccharide repeat unit polymerase</fullName>
    </recommendedName>
</protein>
<feature type="transmembrane region" description="Helical" evidence="1">
    <location>
        <begin position="179"/>
        <end position="198"/>
    </location>
</feature>
<keyword evidence="1" id="KW-1133">Transmembrane helix</keyword>
<evidence type="ECO:0000313" key="2">
    <source>
        <dbReference type="EMBL" id="AQQ67512.1"/>
    </source>
</evidence>
<feature type="transmembrane region" description="Helical" evidence="1">
    <location>
        <begin position="205"/>
        <end position="227"/>
    </location>
</feature>
<gene>
    <name evidence="2" type="ORF">Mag101_07575</name>
</gene>
<keyword evidence="1" id="KW-0812">Transmembrane</keyword>
<feature type="transmembrane region" description="Helical" evidence="1">
    <location>
        <begin position="396"/>
        <end position="419"/>
    </location>
</feature>
<name>A0A1Q2M5L2_9GAMM</name>
<keyword evidence="1" id="KW-0472">Membrane</keyword>
<evidence type="ECO:0000256" key="1">
    <source>
        <dbReference type="SAM" id="Phobius"/>
    </source>
</evidence>
<proteinExistence type="predicted"/>
<dbReference type="AlphaFoldDB" id="A0A1Q2M5L2"/>
<feature type="transmembrane region" description="Helical" evidence="1">
    <location>
        <begin position="69"/>
        <end position="89"/>
    </location>
</feature>
<keyword evidence="3" id="KW-1185">Reference proteome</keyword>
<feature type="transmembrane region" description="Helical" evidence="1">
    <location>
        <begin position="335"/>
        <end position="359"/>
    </location>
</feature>
<organism evidence="2 3">
    <name type="scientific">Microbulbifer agarilyticus</name>
    <dbReference type="NCBI Taxonomy" id="260552"/>
    <lineage>
        <taxon>Bacteria</taxon>
        <taxon>Pseudomonadati</taxon>
        <taxon>Pseudomonadota</taxon>
        <taxon>Gammaproteobacteria</taxon>
        <taxon>Cellvibrionales</taxon>
        <taxon>Microbulbiferaceae</taxon>
        <taxon>Microbulbifer</taxon>
    </lineage>
</organism>
<feature type="transmembrane region" description="Helical" evidence="1">
    <location>
        <begin position="371"/>
        <end position="390"/>
    </location>
</feature>
<feature type="transmembrane region" description="Helical" evidence="1">
    <location>
        <begin position="123"/>
        <end position="144"/>
    </location>
</feature>
<dbReference type="RefSeq" id="WP_077402975.1">
    <property type="nucleotide sequence ID" value="NZ_CP019650.1"/>
</dbReference>
<dbReference type="STRING" id="260552.Mag101_07575"/>
<dbReference type="OrthoDB" id="9256263at2"/>
<dbReference type="EMBL" id="CP019650">
    <property type="protein sequence ID" value="AQQ67512.1"/>
    <property type="molecule type" value="Genomic_DNA"/>
</dbReference>
<sequence length="434" mass="48058">MIKHFVIVWFVYWFAILALPVHSVYPAAGEAFLLQFLFVAFVSLGYLATHAVFNIGNVPRWGTADIAEAKGLIAIALLLSVCGTAFLVYDRIIVQGVDYSKGIAFARQEWRKLGEARGGGVSSVYSVLGYLFSSGYFVAGILAVSVKAKLSQKFRFISLFCVFALVLVNSLIAGGRSNILLLAVLIFAAISSQGGWQLKLFIRSYFVRTLIVFLVGISAMYTLYVFYERASASNMDAVEYVNNFLPYLGLEFDSWYRDFLNDNSWASFSAIPVLAGSYLTHSYSTTAAIIDSVHEDKVIVFLHAMNLLNKLGLASAPDSSWFLAGRFPSLPGALWYQYGVISIFPGAIFLGVISALVKYLYVSKPSSITRLAGYISMYSILVVSPLLFVLDFMSFPFLVLSFAQIIALRFIAISLRVVFRKPAKHFELSDLRSC</sequence>
<dbReference type="Proteomes" id="UP000188219">
    <property type="component" value="Chromosome"/>
</dbReference>
<accession>A0A1Q2M5L2</accession>
<dbReference type="KEGG" id="maga:Mag101_07575"/>